<organism evidence="2 3">
    <name type="scientific">Streptomyces buecherae</name>
    <dbReference type="NCBI Taxonomy" id="2763006"/>
    <lineage>
        <taxon>Bacteria</taxon>
        <taxon>Bacillati</taxon>
        <taxon>Actinomycetota</taxon>
        <taxon>Actinomycetes</taxon>
        <taxon>Kitasatosporales</taxon>
        <taxon>Streptomycetaceae</taxon>
        <taxon>Streptomyces</taxon>
    </lineage>
</organism>
<evidence type="ECO:0000313" key="3">
    <source>
        <dbReference type="Proteomes" id="UP000509303"/>
    </source>
</evidence>
<keyword evidence="1" id="KW-0175">Coiled coil</keyword>
<evidence type="ECO:0000313" key="2">
    <source>
        <dbReference type="EMBL" id="QKW50422.1"/>
    </source>
</evidence>
<dbReference type="EMBL" id="CP054929">
    <property type="protein sequence ID" value="QKW50422.1"/>
    <property type="molecule type" value="Genomic_DNA"/>
</dbReference>
<dbReference type="Proteomes" id="UP000509303">
    <property type="component" value="Chromosome"/>
</dbReference>
<dbReference type="AlphaFoldDB" id="A0A7H8N7P2"/>
<proteinExistence type="predicted"/>
<feature type="coiled-coil region" evidence="1">
    <location>
        <begin position="4"/>
        <end position="80"/>
    </location>
</feature>
<accession>A0A7H8N7P2</accession>
<gene>
    <name evidence="2" type="ORF">HUT08_13765</name>
</gene>
<sequence length="85" mass="10081">MSELSDCERDLKNLRRYADEVERTLVNVKAQATEKTWRGPGGDKLRKDFEQRSKEIRASLRRAKEEMERIRKKLETEEAQKKDGD</sequence>
<dbReference type="RefSeq" id="WP_176162158.1">
    <property type="nucleotide sequence ID" value="NZ_CP054929.1"/>
</dbReference>
<name>A0A7H8N7P2_9ACTN</name>
<keyword evidence="3" id="KW-1185">Reference proteome</keyword>
<reference evidence="2 3" key="1">
    <citation type="submission" date="2020-06" db="EMBL/GenBank/DDBJ databases">
        <title>Genome mining for natural products.</title>
        <authorList>
            <person name="Zhang B."/>
            <person name="Shi J."/>
            <person name="Ge H."/>
        </authorList>
    </citation>
    <scope>NUCLEOTIDE SEQUENCE [LARGE SCALE GENOMIC DNA]</scope>
    <source>
        <strain evidence="2 3">NA00687</strain>
    </source>
</reference>
<evidence type="ECO:0000256" key="1">
    <source>
        <dbReference type="SAM" id="Coils"/>
    </source>
</evidence>
<protein>
    <submittedName>
        <fullName evidence="2">Uncharacterized protein</fullName>
    </submittedName>
</protein>